<protein>
    <recommendedName>
        <fullName evidence="2">alanine dehydrogenase</fullName>
        <ecNumber evidence="2">1.4.1.1</ecNumber>
    </recommendedName>
</protein>
<dbReference type="Pfam" id="PF05222">
    <property type="entry name" value="AlaDh_PNT_N"/>
    <property type="match status" value="1"/>
</dbReference>
<dbReference type="InterPro" id="IPR008141">
    <property type="entry name" value="Ala_DH"/>
</dbReference>
<dbReference type="InterPro" id="IPR007698">
    <property type="entry name" value="AlaDH/PNT_NAD(H)-bd"/>
</dbReference>
<sequence>MAQPQITGFEELAKQSALYPQESLLATRKNQNSLLIGLPREVSLQENRIALTPDAVSILVRNGHEVWVEKNAGKGANFSDHDYSEAGAKIVQSPKEVYQANLVLKVEPLVEEEFDYLKAGTTLISALNLPTLEKKYFERLNNAKITGIGYELIGDQVGGKPIIRAMGEIAGSTVLLIAAEYLSNPSGGRGIILGGITGVPPSKIVILGAGTVAEYATRAAIGFGADVKIFDKHIYRLQRLKYSIGQNLYTSIIDSDTLAEAISRADVVIGTMRAENGMSPMVVTKEMVSQMKPGSVIIDVSIDQGGSFETSRMTTHKHPTFKFNDVIHYCVPNIPSRVANTASTALSNVFLPFLLQTGTIGGIEEMIYANRWFMKGVYCHKGTLTNSHIARSFNMRYKDLTLLLAARM</sequence>
<name>A0A1H6TEB7_9BACT</name>
<organism evidence="6 7">
    <name type="scientific">Dyadobacter koreensis</name>
    <dbReference type="NCBI Taxonomy" id="408657"/>
    <lineage>
        <taxon>Bacteria</taxon>
        <taxon>Pseudomonadati</taxon>
        <taxon>Bacteroidota</taxon>
        <taxon>Cytophagia</taxon>
        <taxon>Cytophagales</taxon>
        <taxon>Spirosomataceae</taxon>
        <taxon>Dyadobacter</taxon>
    </lineage>
</organism>
<evidence type="ECO:0000259" key="4">
    <source>
        <dbReference type="SMART" id="SM01002"/>
    </source>
</evidence>
<evidence type="ECO:0000256" key="2">
    <source>
        <dbReference type="ARBA" id="ARBA00012897"/>
    </source>
</evidence>
<evidence type="ECO:0000259" key="5">
    <source>
        <dbReference type="SMART" id="SM01003"/>
    </source>
</evidence>
<proteinExistence type="inferred from homology"/>
<evidence type="ECO:0000313" key="6">
    <source>
        <dbReference type="EMBL" id="SEI78341.1"/>
    </source>
</evidence>
<dbReference type="AlphaFoldDB" id="A0A1H6TEB7"/>
<dbReference type="SUPFAM" id="SSF51735">
    <property type="entry name" value="NAD(P)-binding Rossmann-fold domains"/>
    <property type="match status" value="1"/>
</dbReference>
<reference evidence="6 7" key="1">
    <citation type="submission" date="2016-10" db="EMBL/GenBank/DDBJ databases">
        <authorList>
            <person name="de Groot N.N."/>
        </authorList>
    </citation>
    <scope>NUCLEOTIDE SEQUENCE [LARGE SCALE GENOMIC DNA]</scope>
    <source>
        <strain evidence="6 7">DSM 19938</strain>
    </source>
</reference>
<dbReference type="GO" id="GO:0000286">
    <property type="term" value="F:alanine dehydrogenase activity"/>
    <property type="evidence" value="ECO:0007669"/>
    <property type="project" value="UniProtKB-EC"/>
</dbReference>
<dbReference type="InterPro" id="IPR036291">
    <property type="entry name" value="NAD(P)-bd_dom_sf"/>
</dbReference>
<dbReference type="Proteomes" id="UP000199532">
    <property type="component" value="Unassembled WGS sequence"/>
</dbReference>
<dbReference type="SUPFAM" id="SSF52283">
    <property type="entry name" value="Formate/glycerate dehydrogenase catalytic domain-like"/>
    <property type="match status" value="1"/>
</dbReference>
<feature type="domain" description="Alanine dehydrogenase/pyridine nucleotide transhydrogenase NAD(H)-binding" evidence="4">
    <location>
        <begin position="182"/>
        <end position="330"/>
    </location>
</feature>
<dbReference type="GO" id="GO:0005886">
    <property type="term" value="C:plasma membrane"/>
    <property type="evidence" value="ECO:0007669"/>
    <property type="project" value="TreeGrafter"/>
</dbReference>
<dbReference type="SMART" id="SM01003">
    <property type="entry name" value="AlaDh_PNT_N"/>
    <property type="match status" value="1"/>
</dbReference>
<keyword evidence="3" id="KW-0560">Oxidoreductase</keyword>
<dbReference type="PANTHER" id="PTHR42795">
    <property type="entry name" value="ALANINE DEHYDROGENASE"/>
    <property type="match status" value="1"/>
</dbReference>
<dbReference type="PANTHER" id="PTHR42795:SF1">
    <property type="entry name" value="ALANINE DEHYDROGENASE"/>
    <property type="match status" value="1"/>
</dbReference>
<feature type="domain" description="Alanine dehydrogenase/pyridine nucleotide transhydrogenase N-terminal" evidence="5">
    <location>
        <begin position="37"/>
        <end position="170"/>
    </location>
</feature>
<evidence type="ECO:0000256" key="3">
    <source>
        <dbReference type="ARBA" id="ARBA00023002"/>
    </source>
</evidence>
<dbReference type="InterPro" id="IPR007886">
    <property type="entry name" value="AlaDH/PNT_N"/>
</dbReference>
<dbReference type="CDD" id="cd05305">
    <property type="entry name" value="L-AlaDH"/>
    <property type="match status" value="1"/>
</dbReference>
<dbReference type="SMART" id="SM01002">
    <property type="entry name" value="AlaDh_PNT_C"/>
    <property type="match status" value="1"/>
</dbReference>
<dbReference type="RefSeq" id="WP_090335191.1">
    <property type="nucleotide sequence ID" value="NZ_FNXY01000003.1"/>
</dbReference>
<dbReference type="EC" id="1.4.1.1" evidence="2"/>
<comment type="similarity">
    <text evidence="1">Belongs to the AlaDH/PNT family.</text>
</comment>
<dbReference type="Pfam" id="PF01262">
    <property type="entry name" value="AlaDh_PNT_C"/>
    <property type="match status" value="1"/>
</dbReference>
<dbReference type="STRING" id="408657.SAMN04487995_2195"/>
<dbReference type="GO" id="GO:0042853">
    <property type="term" value="P:L-alanine catabolic process"/>
    <property type="evidence" value="ECO:0007669"/>
    <property type="project" value="InterPro"/>
</dbReference>
<evidence type="ECO:0000256" key="1">
    <source>
        <dbReference type="ARBA" id="ARBA00005689"/>
    </source>
</evidence>
<dbReference type="OrthoDB" id="9804592at2"/>
<gene>
    <name evidence="6" type="ORF">SAMN04487995_2195</name>
</gene>
<keyword evidence="7" id="KW-1185">Reference proteome</keyword>
<dbReference type="EMBL" id="FNXY01000003">
    <property type="protein sequence ID" value="SEI78341.1"/>
    <property type="molecule type" value="Genomic_DNA"/>
</dbReference>
<accession>A0A1H6TEB7</accession>
<dbReference type="Gene3D" id="3.40.50.720">
    <property type="entry name" value="NAD(P)-binding Rossmann-like Domain"/>
    <property type="match status" value="2"/>
</dbReference>
<evidence type="ECO:0000313" key="7">
    <source>
        <dbReference type="Proteomes" id="UP000199532"/>
    </source>
</evidence>